<evidence type="ECO:0000313" key="3">
    <source>
        <dbReference type="Proteomes" id="UP000617734"/>
    </source>
</evidence>
<feature type="compositionally biased region" description="Basic residues" evidence="1">
    <location>
        <begin position="136"/>
        <end position="147"/>
    </location>
</feature>
<proteinExistence type="predicted"/>
<organism evidence="2 3">
    <name type="scientific">Kitasatospora indigofera</name>
    <dbReference type="NCBI Taxonomy" id="67307"/>
    <lineage>
        <taxon>Bacteria</taxon>
        <taxon>Bacillati</taxon>
        <taxon>Actinomycetota</taxon>
        <taxon>Actinomycetes</taxon>
        <taxon>Kitasatosporales</taxon>
        <taxon>Streptomycetaceae</taxon>
        <taxon>Kitasatospora</taxon>
    </lineage>
</organism>
<sequence>MYGSGRADGRCHAEEWARERRGRTGRGVPAASGEGAGEPVRGGGAPGARAGRRVDRPGGGVLQLARQGANGADGQSVRFAARSRTRRGMDRTLGPRPKGCQEVSIAAAGRRTGARARTSLPPPDRSPPWSEGLPPPRRRVLRDRKAL</sequence>
<comment type="caution">
    <text evidence="2">The sequence shown here is derived from an EMBL/GenBank/DDBJ whole genome shotgun (WGS) entry which is preliminary data.</text>
</comment>
<dbReference type="AlphaFoldDB" id="A0A919GD30"/>
<accession>A0A919GD30</accession>
<name>A0A919GD30_9ACTN</name>
<gene>
    <name evidence="2" type="ORF">GCM10018781_66820</name>
</gene>
<keyword evidence="3" id="KW-1185">Reference proteome</keyword>
<reference evidence="2" key="1">
    <citation type="journal article" date="2014" name="Int. J. Syst. Evol. Microbiol.">
        <title>Complete genome sequence of Corynebacterium casei LMG S-19264T (=DSM 44701T), isolated from a smear-ripened cheese.</title>
        <authorList>
            <consortium name="US DOE Joint Genome Institute (JGI-PGF)"/>
            <person name="Walter F."/>
            <person name="Albersmeier A."/>
            <person name="Kalinowski J."/>
            <person name="Ruckert C."/>
        </authorList>
    </citation>
    <scope>NUCLEOTIDE SEQUENCE</scope>
    <source>
        <strain evidence="2">JCM 4646</strain>
    </source>
</reference>
<feature type="region of interest" description="Disordered" evidence="1">
    <location>
        <begin position="1"/>
        <end position="147"/>
    </location>
</feature>
<dbReference type="EMBL" id="BNBO01000057">
    <property type="protein sequence ID" value="GHH82250.1"/>
    <property type="molecule type" value="Genomic_DNA"/>
</dbReference>
<feature type="compositionally biased region" description="Gly residues" evidence="1">
    <location>
        <begin position="34"/>
        <end position="46"/>
    </location>
</feature>
<dbReference type="Proteomes" id="UP000617734">
    <property type="component" value="Unassembled WGS sequence"/>
</dbReference>
<protein>
    <submittedName>
        <fullName evidence="2">Uncharacterized protein</fullName>
    </submittedName>
</protein>
<feature type="compositionally biased region" description="Low complexity" evidence="1">
    <location>
        <begin position="106"/>
        <end position="118"/>
    </location>
</feature>
<evidence type="ECO:0000313" key="2">
    <source>
        <dbReference type="EMBL" id="GHH82250.1"/>
    </source>
</evidence>
<feature type="compositionally biased region" description="Basic and acidic residues" evidence="1">
    <location>
        <begin position="7"/>
        <end position="19"/>
    </location>
</feature>
<reference evidence="2" key="2">
    <citation type="submission" date="2020-09" db="EMBL/GenBank/DDBJ databases">
        <authorList>
            <person name="Sun Q."/>
            <person name="Ohkuma M."/>
        </authorList>
    </citation>
    <scope>NUCLEOTIDE SEQUENCE</scope>
    <source>
        <strain evidence="2">JCM 4646</strain>
    </source>
</reference>
<evidence type="ECO:0000256" key="1">
    <source>
        <dbReference type="SAM" id="MobiDB-lite"/>
    </source>
</evidence>